<organism evidence="1 2">
    <name type="scientific">Trifolium subterraneum</name>
    <name type="common">Subterranean clover</name>
    <dbReference type="NCBI Taxonomy" id="3900"/>
    <lineage>
        <taxon>Eukaryota</taxon>
        <taxon>Viridiplantae</taxon>
        <taxon>Streptophyta</taxon>
        <taxon>Embryophyta</taxon>
        <taxon>Tracheophyta</taxon>
        <taxon>Spermatophyta</taxon>
        <taxon>Magnoliopsida</taxon>
        <taxon>eudicotyledons</taxon>
        <taxon>Gunneridae</taxon>
        <taxon>Pentapetalae</taxon>
        <taxon>rosids</taxon>
        <taxon>fabids</taxon>
        <taxon>Fabales</taxon>
        <taxon>Fabaceae</taxon>
        <taxon>Papilionoideae</taxon>
        <taxon>50 kb inversion clade</taxon>
        <taxon>NPAAA clade</taxon>
        <taxon>Hologalegina</taxon>
        <taxon>IRL clade</taxon>
        <taxon>Trifolieae</taxon>
        <taxon>Trifolium</taxon>
    </lineage>
</organism>
<name>A0A2Z6P6Y5_TRISU</name>
<dbReference type="AlphaFoldDB" id="A0A2Z6P6Y5"/>
<dbReference type="Proteomes" id="UP000242715">
    <property type="component" value="Unassembled WGS sequence"/>
</dbReference>
<accession>A0A2Z6P6Y5</accession>
<evidence type="ECO:0000313" key="2">
    <source>
        <dbReference type="Proteomes" id="UP000242715"/>
    </source>
</evidence>
<evidence type="ECO:0008006" key="3">
    <source>
        <dbReference type="Google" id="ProtNLM"/>
    </source>
</evidence>
<protein>
    <recommendedName>
        <fullName evidence="3">Endonuclease/exonuclease/phosphatase domain-containing protein</fullName>
    </recommendedName>
</protein>
<proteinExistence type="predicted"/>
<sequence>MEIANDNAHAKVSINTDPVSQNQSLEVAKHINPNVIAIDEQHVSFLIEDGYKGFGITADYASTNYITRRLLWSTLANLQHQPWCLVGDFNTILGSNEHREDFQNWTDNNNLIHIPMRGANFTWNNGRRVNQHTEKRLDREICNQSW</sequence>
<gene>
    <name evidence="1" type="ORF">TSUD_283920</name>
</gene>
<dbReference type="EMBL" id="DF974005">
    <property type="protein sequence ID" value="GAU43965.1"/>
    <property type="molecule type" value="Genomic_DNA"/>
</dbReference>
<dbReference type="Gene3D" id="3.60.10.10">
    <property type="entry name" value="Endonuclease/exonuclease/phosphatase"/>
    <property type="match status" value="1"/>
</dbReference>
<keyword evidence="2" id="KW-1185">Reference proteome</keyword>
<reference evidence="2" key="1">
    <citation type="journal article" date="2017" name="Front. Plant Sci.">
        <title>Climate Clever Clovers: New Paradigm to Reduce the Environmental Footprint of Ruminants by Breeding Low Methanogenic Forages Utilizing Haplotype Variation.</title>
        <authorList>
            <person name="Kaur P."/>
            <person name="Appels R."/>
            <person name="Bayer P.E."/>
            <person name="Keeble-Gagnere G."/>
            <person name="Wang J."/>
            <person name="Hirakawa H."/>
            <person name="Shirasawa K."/>
            <person name="Vercoe P."/>
            <person name="Stefanova K."/>
            <person name="Durmic Z."/>
            <person name="Nichols P."/>
            <person name="Revell C."/>
            <person name="Isobe S.N."/>
            <person name="Edwards D."/>
            <person name="Erskine W."/>
        </authorList>
    </citation>
    <scope>NUCLEOTIDE SEQUENCE [LARGE SCALE GENOMIC DNA]</scope>
    <source>
        <strain evidence="2">cv. Daliak</strain>
    </source>
</reference>
<dbReference type="PANTHER" id="PTHR33710">
    <property type="entry name" value="BNAC02G09200D PROTEIN"/>
    <property type="match status" value="1"/>
</dbReference>
<dbReference type="PANTHER" id="PTHR33710:SF77">
    <property type="entry name" value="DNASE I-LIKE SUPERFAMILY PROTEIN"/>
    <property type="match status" value="1"/>
</dbReference>
<dbReference type="InterPro" id="IPR036691">
    <property type="entry name" value="Endo/exonu/phosph_ase_sf"/>
</dbReference>
<evidence type="ECO:0000313" key="1">
    <source>
        <dbReference type="EMBL" id="GAU43965.1"/>
    </source>
</evidence>
<dbReference type="OrthoDB" id="1431999at2759"/>
<dbReference type="SUPFAM" id="SSF56219">
    <property type="entry name" value="DNase I-like"/>
    <property type="match status" value="1"/>
</dbReference>